<sequence length="444" mass="49754">MAEASIWDSFLQKAFHLDSQYHGRHDVFLLAKYVVESGEIEHNGSHVPLPEFCSASETRVCHLVKLLPTLNELLYYLGAEVTEVAPGRIAVRCYRSIYLELTIGSGFRMVKAVMILYCIVANHRCIDILEVTLQPRQQYDISPLMSCVLQRMSSLRSFALKGSELTDDATTIAFKAIARLLQSQLAELSLECLDLAKPSQKACASLDAFATALSASRKLKRLKLVEVLIENEVSAEMFDFVGKVAHALTNNTSIRYLTVDGSFPAHQRGETFKRMLASSSAPTELTVLGRRPCHRLQSKFVFEALVSNKTVTTLVIDSFKIGFLDSERLLEFLGSNNTIRDVSLVYTEWDLRQNENEALDICIFQYSHRACLHSRYSEEPRQATALKPTVCTTRSQMWSHTLCGSYILSSYIRQQLSGTSASFGSRIWRLPGFDVQSATAAHAI</sequence>
<organism evidence="1">
    <name type="scientific">Rhipicephalus microplus</name>
    <name type="common">Cattle tick</name>
    <name type="synonym">Boophilus microplus</name>
    <dbReference type="NCBI Taxonomy" id="6941"/>
    <lineage>
        <taxon>Eukaryota</taxon>
        <taxon>Metazoa</taxon>
        <taxon>Ecdysozoa</taxon>
        <taxon>Arthropoda</taxon>
        <taxon>Chelicerata</taxon>
        <taxon>Arachnida</taxon>
        <taxon>Acari</taxon>
        <taxon>Parasitiformes</taxon>
        <taxon>Ixodida</taxon>
        <taxon>Ixodoidea</taxon>
        <taxon>Ixodidae</taxon>
        <taxon>Rhipicephalinae</taxon>
        <taxon>Rhipicephalus</taxon>
        <taxon>Boophilus</taxon>
    </lineage>
</organism>
<dbReference type="SUPFAM" id="SSF52047">
    <property type="entry name" value="RNI-like"/>
    <property type="match status" value="1"/>
</dbReference>
<dbReference type="AlphaFoldDB" id="A0A6M2D4F5"/>
<evidence type="ECO:0000313" key="1">
    <source>
        <dbReference type="EMBL" id="NOV40674.1"/>
    </source>
</evidence>
<proteinExistence type="predicted"/>
<protein>
    <submittedName>
        <fullName evidence="1">Uncharacterized protein</fullName>
    </submittedName>
</protein>
<dbReference type="PANTHER" id="PTHR47679:SF2">
    <property type="entry name" value="C-TERMINAL OF ROC (COR) DOMAIN-CONTAINING PROTEIN"/>
    <property type="match status" value="1"/>
</dbReference>
<name>A0A6M2D4F5_RHIMP</name>
<accession>A0A6M2D4F5</accession>
<dbReference type="InterPro" id="IPR032675">
    <property type="entry name" value="LRR_dom_sf"/>
</dbReference>
<dbReference type="EMBL" id="GHWJ01007937">
    <property type="protein sequence ID" value="NOV40674.1"/>
    <property type="molecule type" value="Transcribed_RNA"/>
</dbReference>
<dbReference type="OrthoDB" id="10576872at2759"/>
<dbReference type="VEuPathDB" id="VectorBase:LOC119169832"/>
<reference evidence="1" key="1">
    <citation type="submission" date="2019-09" db="EMBL/GenBank/DDBJ databases">
        <title>Organ-specific transcriptomic study of the physiology of the cattle tick, Rhipicephalus microplus.</title>
        <authorList>
            <person name="Tirloni L."/>
            <person name="Braz G."/>
            <person name="Gandara A.C.P."/>
            <person name="Sabadin G.A."/>
            <person name="da Silva R.M."/>
            <person name="Guizzo M.G."/>
            <person name="Machado J.A."/>
            <person name="Costa E.P."/>
            <person name="Gomes H.F."/>
            <person name="Moraes J."/>
            <person name="Mota M.B.S."/>
            <person name="Mesquita R.D."/>
            <person name="Alvarenga P.H."/>
            <person name="Alves F."/>
            <person name="Seixas A."/>
            <person name="da Fonseca R.N."/>
            <person name="Fogaca A."/>
            <person name="Logullo C."/>
            <person name="Tanaka A."/>
            <person name="Daffre S."/>
            <person name="Termignoni C."/>
            <person name="Vaz I.S.Jr."/>
            <person name="Oliveira P.L."/>
            <person name="Ribeiro J.M."/>
        </authorList>
    </citation>
    <scope>NUCLEOTIDE SEQUENCE</scope>
    <source>
        <strain evidence="1">Porto Alegre</strain>
    </source>
</reference>
<dbReference type="PANTHER" id="PTHR47679">
    <property type="entry name" value="PROTEIN TORNADO 1"/>
    <property type="match status" value="1"/>
</dbReference>
<dbReference type="Gene3D" id="3.80.10.10">
    <property type="entry name" value="Ribonuclease Inhibitor"/>
    <property type="match status" value="1"/>
</dbReference>